<reference evidence="3" key="1">
    <citation type="journal article" date="2018" name="Nat. Microbiol.">
        <title>Leveraging single-cell genomics to expand the fungal tree of life.</title>
        <authorList>
            <person name="Ahrendt S.R."/>
            <person name="Quandt C.A."/>
            <person name="Ciobanu D."/>
            <person name="Clum A."/>
            <person name="Salamov A."/>
            <person name="Andreopoulos B."/>
            <person name="Cheng J.F."/>
            <person name="Woyke T."/>
            <person name="Pelin A."/>
            <person name="Henrissat B."/>
            <person name="Reynolds N.K."/>
            <person name="Benny G.L."/>
            <person name="Smith M.E."/>
            <person name="James T.Y."/>
            <person name="Grigoriev I.V."/>
        </authorList>
    </citation>
    <scope>NUCLEOTIDE SEQUENCE [LARGE SCALE GENOMIC DNA]</scope>
</reference>
<keyword evidence="3" id="KW-1185">Reference proteome</keyword>
<dbReference type="EMBL" id="KZ994211">
    <property type="protein sequence ID" value="RKO93517.1"/>
    <property type="molecule type" value="Genomic_DNA"/>
</dbReference>
<keyword evidence="1" id="KW-0812">Transmembrane</keyword>
<accession>A0A4V1ISG9</accession>
<keyword evidence="1" id="KW-0472">Membrane</keyword>
<dbReference type="Proteomes" id="UP000269721">
    <property type="component" value="Unassembled WGS sequence"/>
</dbReference>
<organism evidence="2 3">
    <name type="scientific">Blyttiomyces helicus</name>
    <dbReference type="NCBI Taxonomy" id="388810"/>
    <lineage>
        <taxon>Eukaryota</taxon>
        <taxon>Fungi</taxon>
        <taxon>Fungi incertae sedis</taxon>
        <taxon>Chytridiomycota</taxon>
        <taxon>Chytridiomycota incertae sedis</taxon>
        <taxon>Chytridiomycetes</taxon>
        <taxon>Chytridiomycetes incertae sedis</taxon>
        <taxon>Blyttiomyces</taxon>
    </lineage>
</organism>
<sequence>MAEAQAQAAPHTQYHACIRTTYFPHTHSRLGGPGVDRDGAENLGIDKTRKKGSSAAICSEHQSWQNWNTIVCGCCLGAATLILAVLAASKQRSLLNNRNIRANPATLNPAFPTHLAEAYAQICEKIYRSLVHLLSPKVKVRLFRCVVSRLSFHDAILSSEKELNSSNVADTRGPLLSTSHLSGSRLLTPSGSSTRSGVAGYADLGVDTVVPSTAHAATALPEPDFVREVNTAGGGCEINMRMLWKPKMGSRFFVGSYLRKWEAGLEVVKKILKAPNDAESESMKAMPLTTLPDCLDEFRKEDMISGRRTVIDATIDSPIGELTGGAVVTAGETAAQRGRPDRFDDAMGAAAGTEEADTQFPEWDEGLVYDLCVVIDRCGGLECGHSVEPRETSALHSPPSLAIRIPIELQRPIFESVRENQYSEEGPWSHTLSDLVACSLVCRQWEPAASAVLREHVRIFRVSESHGS</sequence>
<evidence type="ECO:0008006" key="4">
    <source>
        <dbReference type="Google" id="ProtNLM"/>
    </source>
</evidence>
<proteinExistence type="predicted"/>
<keyword evidence="1" id="KW-1133">Transmembrane helix</keyword>
<feature type="transmembrane region" description="Helical" evidence="1">
    <location>
        <begin position="67"/>
        <end position="88"/>
    </location>
</feature>
<evidence type="ECO:0000313" key="3">
    <source>
        <dbReference type="Proteomes" id="UP000269721"/>
    </source>
</evidence>
<evidence type="ECO:0000256" key="1">
    <source>
        <dbReference type="SAM" id="Phobius"/>
    </source>
</evidence>
<dbReference type="AlphaFoldDB" id="A0A4V1ISG9"/>
<protein>
    <recommendedName>
        <fullName evidence="4">F-box domain-containing protein</fullName>
    </recommendedName>
</protein>
<gene>
    <name evidence="2" type="ORF">BDK51DRAFT_44720</name>
</gene>
<name>A0A4V1ISG9_9FUNG</name>
<evidence type="ECO:0000313" key="2">
    <source>
        <dbReference type="EMBL" id="RKO93517.1"/>
    </source>
</evidence>